<evidence type="ECO:0000313" key="5">
    <source>
        <dbReference type="Proteomes" id="UP000076078"/>
    </source>
</evidence>
<protein>
    <recommendedName>
        <fullName evidence="3">Transglycosylase SLT domain-containing protein</fullName>
    </recommendedName>
</protein>
<dbReference type="OrthoDB" id="17373at2759"/>
<dbReference type="CDD" id="cd00442">
    <property type="entry name" value="Lyz-like"/>
    <property type="match status" value="1"/>
</dbReference>
<sequence>MNRHIVSLFILISFFNSFVLSDVLDCPQIQSLIGQYFKGKVATNMMCISYFESSWNTDAGSSSTAIGLFQIQPEHCGEICASCTNPNQLFDPNANTQCASDLFVATGYKSWSVISKCEGWRQCVSNSTSSSSSGDSGTITSGGSASGQSGSYSGGVSSSDTSGGQSSGNNSGVYSGGLDNSNDDSTSGGGYSTDSSGATSAIYSGHQTGKTSNQDTGFTGYRTAAAHASSSGFSDGGLFKKLKKQRSNRISMQK</sequence>
<dbReference type="InterPro" id="IPR008258">
    <property type="entry name" value="Transglycosylase_SLT_dom_1"/>
</dbReference>
<feature type="chain" id="PRO_5007593177" description="Transglycosylase SLT domain-containing protein" evidence="2">
    <location>
        <begin position="22"/>
        <end position="254"/>
    </location>
</feature>
<organism evidence="4 5">
    <name type="scientific">Tieghemostelium lacteum</name>
    <name type="common">Slime mold</name>
    <name type="synonym">Dictyostelium lacteum</name>
    <dbReference type="NCBI Taxonomy" id="361077"/>
    <lineage>
        <taxon>Eukaryota</taxon>
        <taxon>Amoebozoa</taxon>
        <taxon>Evosea</taxon>
        <taxon>Eumycetozoa</taxon>
        <taxon>Dictyostelia</taxon>
        <taxon>Dictyosteliales</taxon>
        <taxon>Raperosteliaceae</taxon>
        <taxon>Tieghemostelium</taxon>
    </lineage>
</organism>
<dbReference type="InterPro" id="IPR023346">
    <property type="entry name" value="Lysozyme-like_dom_sf"/>
</dbReference>
<feature type="compositionally biased region" description="Polar residues" evidence="1">
    <location>
        <begin position="205"/>
        <end position="217"/>
    </location>
</feature>
<feature type="region of interest" description="Disordered" evidence="1">
    <location>
        <begin position="126"/>
        <end position="254"/>
    </location>
</feature>
<reference evidence="4 5" key="1">
    <citation type="submission" date="2015-12" db="EMBL/GenBank/DDBJ databases">
        <title>Dictyostelia acquired genes for synthesis and detection of signals that induce cell-type specialization by lateral gene transfer from prokaryotes.</title>
        <authorList>
            <person name="Gloeckner G."/>
            <person name="Schaap P."/>
        </authorList>
    </citation>
    <scope>NUCLEOTIDE SEQUENCE [LARGE SCALE GENOMIC DNA]</scope>
    <source>
        <strain evidence="4 5">TK</strain>
    </source>
</reference>
<evidence type="ECO:0000259" key="3">
    <source>
        <dbReference type="Pfam" id="PF01464"/>
    </source>
</evidence>
<evidence type="ECO:0000256" key="1">
    <source>
        <dbReference type="SAM" id="MobiDB-lite"/>
    </source>
</evidence>
<evidence type="ECO:0000313" key="4">
    <source>
        <dbReference type="EMBL" id="KYQ91943.1"/>
    </source>
</evidence>
<feature type="compositionally biased region" description="Low complexity" evidence="1">
    <location>
        <begin position="126"/>
        <end position="201"/>
    </location>
</feature>
<name>A0A151ZDB4_TIELA</name>
<dbReference type="Pfam" id="PF01464">
    <property type="entry name" value="SLT"/>
    <property type="match status" value="1"/>
</dbReference>
<dbReference type="EMBL" id="LODT01000032">
    <property type="protein sequence ID" value="KYQ91943.1"/>
    <property type="molecule type" value="Genomic_DNA"/>
</dbReference>
<accession>A0A151ZDB4</accession>
<dbReference type="InParanoid" id="A0A151ZDB4"/>
<dbReference type="Gene3D" id="1.10.530.10">
    <property type="match status" value="1"/>
</dbReference>
<keyword evidence="2" id="KW-0732">Signal</keyword>
<dbReference type="SUPFAM" id="SSF53955">
    <property type="entry name" value="Lysozyme-like"/>
    <property type="match status" value="1"/>
</dbReference>
<feature type="signal peptide" evidence="2">
    <location>
        <begin position="1"/>
        <end position="21"/>
    </location>
</feature>
<dbReference type="Proteomes" id="UP000076078">
    <property type="component" value="Unassembled WGS sequence"/>
</dbReference>
<gene>
    <name evidence="4" type="ORF">DLAC_11681</name>
</gene>
<dbReference type="AlphaFoldDB" id="A0A151ZDB4"/>
<proteinExistence type="predicted"/>
<comment type="caution">
    <text evidence="4">The sequence shown here is derived from an EMBL/GenBank/DDBJ whole genome shotgun (WGS) entry which is preliminary data.</text>
</comment>
<evidence type="ECO:0000256" key="2">
    <source>
        <dbReference type="SAM" id="SignalP"/>
    </source>
</evidence>
<feature type="domain" description="Transglycosylase SLT" evidence="3">
    <location>
        <begin position="45"/>
        <end position="103"/>
    </location>
</feature>
<keyword evidence="5" id="KW-1185">Reference proteome</keyword>